<name>A0A7S1XNT1_9STRA</name>
<dbReference type="Pfam" id="PF00160">
    <property type="entry name" value="Pro_isomerase"/>
    <property type="match status" value="1"/>
</dbReference>
<dbReference type="GO" id="GO:0071013">
    <property type="term" value="C:catalytic step 2 spliceosome"/>
    <property type="evidence" value="ECO:0007669"/>
    <property type="project" value="TreeGrafter"/>
</dbReference>
<evidence type="ECO:0000256" key="2">
    <source>
        <dbReference type="ARBA" id="ARBA00023242"/>
    </source>
</evidence>
<dbReference type="GO" id="GO:0003755">
    <property type="term" value="F:peptidyl-prolyl cis-trans isomerase activity"/>
    <property type="evidence" value="ECO:0007669"/>
    <property type="project" value="UniProtKB-UniRule"/>
</dbReference>
<keyword evidence="3" id="KW-0697">Rotamase</keyword>
<comment type="catalytic activity">
    <reaction evidence="3">
        <text>[protein]-peptidylproline (omega=180) = [protein]-peptidylproline (omega=0)</text>
        <dbReference type="Rhea" id="RHEA:16237"/>
        <dbReference type="Rhea" id="RHEA-COMP:10747"/>
        <dbReference type="Rhea" id="RHEA-COMP:10748"/>
        <dbReference type="ChEBI" id="CHEBI:83833"/>
        <dbReference type="ChEBI" id="CHEBI:83834"/>
        <dbReference type="EC" id="5.2.1.8"/>
    </reaction>
</comment>
<dbReference type="PROSITE" id="PS50072">
    <property type="entry name" value="CSA_PPIASE_2"/>
    <property type="match status" value="1"/>
</dbReference>
<evidence type="ECO:0000256" key="3">
    <source>
        <dbReference type="RuleBase" id="RU363019"/>
    </source>
</evidence>
<dbReference type="InterPro" id="IPR029000">
    <property type="entry name" value="Cyclophilin-like_dom_sf"/>
</dbReference>
<feature type="chain" id="PRO_5031604576" description="Peptidyl-prolyl cis-trans isomerase" evidence="3">
    <location>
        <begin position="24"/>
        <end position="205"/>
    </location>
</feature>
<sequence length="205" mass="22633">MAMRRAALLLLAALVALAAPAGADGDDSYRVKFTVAVSPTEKGDFILEVHPAWAPLGAARFKELLDANFYEGVRFFRVINHFMAQFGIHGDPRVGDQWRGKKIEDDPVLQSNRRGTISFASAGPGTRTTQMFINFVDNRRLDKMGFSPFAQVTEGMDTVDRIYAGYGEGAPSGRGPRQSKCHKLGNEYLEKEFPKLSYIISASLL</sequence>
<dbReference type="Gene3D" id="2.40.100.10">
    <property type="entry name" value="Cyclophilin-like"/>
    <property type="match status" value="1"/>
</dbReference>
<dbReference type="EMBL" id="HBGJ01015193">
    <property type="protein sequence ID" value="CAD9251421.1"/>
    <property type="molecule type" value="Transcribed_RNA"/>
</dbReference>
<dbReference type="PANTHER" id="PTHR45625:SF6">
    <property type="entry name" value="SPLICEOSOME-ASSOCIATED PROTEIN CWC27 HOMOLOG"/>
    <property type="match status" value="1"/>
</dbReference>
<feature type="signal peptide" evidence="3">
    <location>
        <begin position="1"/>
        <end position="23"/>
    </location>
</feature>
<proteinExistence type="inferred from homology"/>
<comment type="similarity">
    <text evidence="3">Belongs to the cyclophilin-type PPIase family.</text>
</comment>
<gene>
    <name evidence="5" type="ORF">PPAR1163_LOCUS9783</name>
</gene>
<keyword evidence="3" id="KW-0732">Signal</keyword>
<protein>
    <recommendedName>
        <fullName evidence="3">Peptidyl-prolyl cis-trans isomerase</fullName>
        <shortName evidence="3">PPIase</shortName>
        <ecNumber evidence="3">5.2.1.8</ecNumber>
    </recommendedName>
</protein>
<keyword evidence="2" id="KW-0539">Nucleus</keyword>
<dbReference type="PRINTS" id="PR00153">
    <property type="entry name" value="CSAPPISMRASE"/>
</dbReference>
<keyword evidence="3" id="KW-0413">Isomerase</keyword>
<accession>A0A7S1XNT1</accession>
<dbReference type="InterPro" id="IPR002130">
    <property type="entry name" value="Cyclophilin-type_PPIase_dom"/>
</dbReference>
<dbReference type="PANTHER" id="PTHR45625">
    <property type="entry name" value="PEPTIDYL-PROLYL CIS-TRANS ISOMERASE-RELATED"/>
    <property type="match status" value="1"/>
</dbReference>
<organism evidence="5">
    <name type="scientific">Phaeomonas parva</name>
    <dbReference type="NCBI Taxonomy" id="124430"/>
    <lineage>
        <taxon>Eukaryota</taxon>
        <taxon>Sar</taxon>
        <taxon>Stramenopiles</taxon>
        <taxon>Ochrophyta</taxon>
        <taxon>Pinguiophyceae</taxon>
        <taxon>Pinguiochrysidales</taxon>
        <taxon>Pinguiochrysidaceae</taxon>
        <taxon>Phaeomonas</taxon>
    </lineage>
</organism>
<dbReference type="SUPFAM" id="SSF50891">
    <property type="entry name" value="Cyclophilin-like"/>
    <property type="match status" value="1"/>
</dbReference>
<feature type="domain" description="PPIase cyclophilin-type" evidence="4">
    <location>
        <begin position="32"/>
        <end position="162"/>
    </location>
</feature>
<comment type="function">
    <text evidence="3">PPIases accelerate the folding of proteins. It catalyzes the cis-trans isomerization of proline imidic peptide bonds in oligopeptides.</text>
</comment>
<evidence type="ECO:0000256" key="1">
    <source>
        <dbReference type="ARBA" id="ARBA00004123"/>
    </source>
</evidence>
<dbReference type="InterPro" id="IPR044666">
    <property type="entry name" value="Cyclophilin_A-like"/>
</dbReference>
<evidence type="ECO:0000313" key="5">
    <source>
        <dbReference type="EMBL" id="CAD9251421.1"/>
    </source>
</evidence>
<dbReference type="EC" id="5.2.1.8" evidence="3"/>
<comment type="subcellular location">
    <subcellularLocation>
        <location evidence="1">Nucleus</location>
    </subcellularLocation>
</comment>
<dbReference type="AlphaFoldDB" id="A0A7S1XNT1"/>
<reference evidence="5" key="1">
    <citation type="submission" date="2021-01" db="EMBL/GenBank/DDBJ databases">
        <authorList>
            <person name="Corre E."/>
            <person name="Pelletier E."/>
            <person name="Niang G."/>
            <person name="Scheremetjew M."/>
            <person name="Finn R."/>
            <person name="Kale V."/>
            <person name="Holt S."/>
            <person name="Cochrane G."/>
            <person name="Meng A."/>
            <person name="Brown T."/>
            <person name="Cohen L."/>
        </authorList>
    </citation>
    <scope>NUCLEOTIDE SEQUENCE</scope>
    <source>
        <strain evidence="5">CCMP2877</strain>
    </source>
</reference>
<evidence type="ECO:0000259" key="4">
    <source>
        <dbReference type="PROSITE" id="PS50072"/>
    </source>
</evidence>